<dbReference type="EMBL" id="CH476618">
    <property type="protein sequence ID" value="EEP81715.1"/>
    <property type="molecule type" value="Genomic_DNA"/>
</dbReference>
<name>C4JVI8_UNCRE</name>
<dbReference type="HOGENOM" id="CLU_001570_14_2_1"/>
<keyword evidence="7" id="KW-0503">Monooxygenase</keyword>
<dbReference type="VEuPathDB" id="FungiDB:UREG_06580"/>
<evidence type="ECO:0000256" key="3">
    <source>
        <dbReference type="ARBA" id="ARBA00022723"/>
    </source>
</evidence>
<dbReference type="OrthoDB" id="1470350at2759"/>
<dbReference type="FunFam" id="1.10.630.10:FF:000115">
    <property type="entry name" value="Cytochrome P450 monooxygenase, putative"/>
    <property type="match status" value="1"/>
</dbReference>
<dbReference type="PANTHER" id="PTHR24305:SF166">
    <property type="entry name" value="CYTOCHROME P450 12A4, MITOCHONDRIAL-RELATED"/>
    <property type="match status" value="1"/>
</dbReference>
<dbReference type="SUPFAM" id="SSF48264">
    <property type="entry name" value="Cytochrome P450"/>
    <property type="match status" value="1"/>
</dbReference>
<dbReference type="InterPro" id="IPR050121">
    <property type="entry name" value="Cytochrome_P450_monoxygenase"/>
</dbReference>
<evidence type="ECO:0000313" key="10">
    <source>
        <dbReference type="Proteomes" id="UP000002058"/>
    </source>
</evidence>
<dbReference type="InterPro" id="IPR036396">
    <property type="entry name" value="Cyt_P450_sf"/>
</dbReference>
<dbReference type="KEGG" id="ure:UREG_06580"/>
<dbReference type="InParanoid" id="C4JVI8"/>
<keyword evidence="8" id="KW-0472">Membrane</keyword>
<evidence type="ECO:0008006" key="11">
    <source>
        <dbReference type="Google" id="ProtNLM"/>
    </source>
</evidence>
<dbReference type="RefSeq" id="XP_002583613.1">
    <property type="nucleotide sequence ID" value="XM_002583567.1"/>
</dbReference>
<keyword evidence="5 6" id="KW-0408">Iron</keyword>
<keyword evidence="4 7" id="KW-0560">Oxidoreductase</keyword>
<dbReference type="InterPro" id="IPR001128">
    <property type="entry name" value="Cyt_P450"/>
</dbReference>
<dbReference type="InterPro" id="IPR017972">
    <property type="entry name" value="Cyt_P450_CS"/>
</dbReference>
<dbReference type="PANTHER" id="PTHR24305">
    <property type="entry name" value="CYTOCHROME P450"/>
    <property type="match status" value="1"/>
</dbReference>
<evidence type="ECO:0000256" key="5">
    <source>
        <dbReference type="ARBA" id="ARBA00023004"/>
    </source>
</evidence>
<comment type="cofactor">
    <cofactor evidence="1 6">
        <name>heme</name>
        <dbReference type="ChEBI" id="CHEBI:30413"/>
    </cofactor>
</comment>
<comment type="similarity">
    <text evidence="2 7">Belongs to the cytochrome P450 family.</text>
</comment>
<evidence type="ECO:0000256" key="6">
    <source>
        <dbReference type="PIRSR" id="PIRSR602401-1"/>
    </source>
</evidence>
<dbReference type="GO" id="GO:0004497">
    <property type="term" value="F:monooxygenase activity"/>
    <property type="evidence" value="ECO:0007669"/>
    <property type="project" value="UniProtKB-KW"/>
</dbReference>
<dbReference type="Pfam" id="PF00067">
    <property type="entry name" value="p450"/>
    <property type="match status" value="1"/>
</dbReference>
<dbReference type="GeneID" id="8438409"/>
<dbReference type="STRING" id="336963.C4JVI8"/>
<keyword evidence="3 6" id="KW-0479">Metal-binding</keyword>
<keyword evidence="8" id="KW-1133">Transmembrane helix</keyword>
<dbReference type="InterPro" id="IPR002401">
    <property type="entry name" value="Cyt_P450_E_grp-I"/>
</dbReference>
<evidence type="ECO:0000256" key="8">
    <source>
        <dbReference type="SAM" id="Phobius"/>
    </source>
</evidence>
<dbReference type="Gene3D" id="1.10.630.10">
    <property type="entry name" value="Cytochrome P450"/>
    <property type="match status" value="1"/>
</dbReference>
<dbReference type="eggNOG" id="KOG0157">
    <property type="taxonomic scope" value="Eukaryota"/>
</dbReference>
<evidence type="ECO:0000256" key="2">
    <source>
        <dbReference type="ARBA" id="ARBA00010617"/>
    </source>
</evidence>
<keyword evidence="10" id="KW-1185">Reference proteome</keyword>
<reference evidence="10" key="1">
    <citation type="journal article" date="2009" name="Genome Res.">
        <title>Comparative genomic analyses of the human fungal pathogens Coccidioides and their relatives.</title>
        <authorList>
            <person name="Sharpton T.J."/>
            <person name="Stajich J.E."/>
            <person name="Rounsley S.D."/>
            <person name="Gardner M.J."/>
            <person name="Wortman J.R."/>
            <person name="Jordar V.S."/>
            <person name="Maiti R."/>
            <person name="Kodira C.D."/>
            <person name="Neafsey D.E."/>
            <person name="Zeng Q."/>
            <person name="Hung C.-Y."/>
            <person name="McMahan C."/>
            <person name="Muszewska A."/>
            <person name="Grynberg M."/>
            <person name="Mandel M.A."/>
            <person name="Kellner E.M."/>
            <person name="Barker B.M."/>
            <person name="Galgiani J.N."/>
            <person name="Orbach M.J."/>
            <person name="Kirkland T.N."/>
            <person name="Cole G.T."/>
            <person name="Henn M.R."/>
            <person name="Birren B.W."/>
            <person name="Taylor J.W."/>
        </authorList>
    </citation>
    <scope>NUCLEOTIDE SEQUENCE [LARGE SCALE GENOMIC DNA]</scope>
    <source>
        <strain evidence="10">UAMH 1704</strain>
    </source>
</reference>
<protein>
    <recommendedName>
        <fullName evidence="11">Cytochrome P450 monooxygenase</fullName>
    </recommendedName>
</protein>
<feature type="transmembrane region" description="Helical" evidence="8">
    <location>
        <begin position="7"/>
        <end position="31"/>
    </location>
</feature>
<dbReference type="PRINTS" id="PR00385">
    <property type="entry name" value="P450"/>
</dbReference>
<evidence type="ECO:0000256" key="4">
    <source>
        <dbReference type="ARBA" id="ARBA00023002"/>
    </source>
</evidence>
<dbReference type="CDD" id="cd11059">
    <property type="entry name" value="CYP_fungal"/>
    <property type="match status" value="1"/>
</dbReference>
<dbReference type="Proteomes" id="UP000002058">
    <property type="component" value="Unassembled WGS sequence"/>
</dbReference>
<accession>C4JVI8</accession>
<gene>
    <name evidence="9" type="ORF">UREG_06580</name>
</gene>
<dbReference type="OMA" id="PETWQPK"/>
<sequence length="530" mass="60261">MALVSPTVLAISAVCFLVVAVYKFIIFPAFLSPLSKVPNAHFTSSIAPFWILWKRFQMTGNRTIHEAHQKHGPIVRLAPTELSINCVDGGIRTVYAGGFEKHAWYPRVFGAFGTISMFSMVASRPHSIRKRMMSNIYSKSYLQTSTQLSAVSRKILFQRLFRILEHHVKAVDQVEVHELNNAITMDFVTAYIFGLSAATNFLEDTTTRKQWLDAYQSRKPFEFYHQEVPNLVAWAEKLKLPLIPSWCKKANDDMENWGLELCDKAEEHLSTADIESQPTVYKQLKMSMIKQLGLKNEKAVPEHMSNQLRMDIACELYDQLTAGHETSAVALTYLYWELSRNPELQRELRKELRGLSPSINFPIHSETVPNLPSPKDIDALPLLNAVITETLRLHAPIPGLQPRVTPSPMSSLGGYHQIPPNTRVNAQAYSLHRNLDVFPEPELWLPKRWLKPGDSPEMENMKRWFWAFGSGGRMCVGSNFALQEMKLVVAAIYSNYTTTIVDDDGIEAIDAYTVRPTSNRLVLEFHRADI</sequence>
<proteinExistence type="inferred from homology"/>
<dbReference type="AlphaFoldDB" id="C4JVI8"/>
<dbReference type="PRINTS" id="PR00463">
    <property type="entry name" value="EP450I"/>
</dbReference>
<keyword evidence="6 7" id="KW-0349">Heme</keyword>
<keyword evidence="8" id="KW-0812">Transmembrane</keyword>
<feature type="binding site" description="axial binding residue" evidence="6">
    <location>
        <position position="475"/>
    </location>
    <ligand>
        <name>heme</name>
        <dbReference type="ChEBI" id="CHEBI:30413"/>
    </ligand>
    <ligandPart>
        <name>Fe</name>
        <dbReference type="ChEBI" id="CHEBI:18248"/>
    </ligandPart>
</feature>
<evidence type="ECO:0000313" key="9">
    <source>
        <dbReference type="EMBL" id="EEP81715.1"/>
    </source>
</evidence>
<organism evidence="9 10">
    <name type="scientific">Uncinocarpus reesii (strain UAMH 1704)</name>
    <dbReference type="NCBI Taxonomy" id="336963"/>
    <lineage>
        <taxon>Eukaryota</taxon>
        <taxon>Fungi</taxon>
        <taxon>Dikarya</taxon>
        <taxon>Ascomycota</taxon>
        <taxon>Pezizomycotina</taxon>
        <taxon>Eurotiomycetes</taxon>
        <taxon>Eurotiomycetidae</taxon>
        <taxon>Onygenales</taxon>
        <taxon>Onygenaceae</taxon>
        <taxon>Uncinocarpus</taxon>
    </lineage>
</organism>
<dbReference type="PROSITE" id="PS00086">
    <property type="entry name" value="CYTOCHROME_P450"/>
    <property type="match status" value="1"/>
</dbReference>
<dbReference type="GO" id="GO:0005506">
    <property type="term" value="F:iron ion binding"/>
    <property type="evidence" value="ECO:0007669"/>
    <property type="project" value="InterPro"/>
</dbReference>
<dbReference type="GO" id="GO:0020037">
    <property type="term" value="F:heme binding"/>
    <property type="evidence" value="ECO:0007669"/>
    <property type="project" value="InterPro"/>
</dbReference>
<evidence type="ECO:0000256" key="7">
    <source>
        <dbReference type="RuleBase" id="RU000461"/>
    </source>
</evidence>
<evidence type="ECO:0000256" key="1">
    <source>
        <dbReference type="ARBA" id="ARBA00001971"/>
    </source>
</evidence>
<dbReference type="GO" id="GO:0016705">
    <property type="term" value="F:oxidoreductase activity, acting on paired donors, with incorporation or reduction of molecular oxygen"/>
    <property type="evidence" value="ECO:0007669"/>
    <property type="project" value="InterPro"/>
</dbReference>